<dbReference type="InterPro" id="IPR050194">
    <property type="entry name" value="Glycosyltransferase_grp1"/>
</dbReference>
<evidence type="ECO:0000313" key="3">
    <source>
        <dbReference type="Proteomes" id="UP000655759"/>
    </source>
</evidence>
<comment type="caution">
    <text evidence="2">The sequence shown here is derived from an EMBL/GenBank/DDBJ whole genome shotgun (WGS) entry which is preliminary data.</text>
</comment>
<organism evidence="2 3">
    <name type="scientific">Candidatus Nitrosotenuis uzonensis</name>
    <dbReference type="NCBI Taxonomy" id="1407055"/>
    <lineage>
        <taxon>Archaea</taxon>
        <taxon>Nitrososphaerota</taxon>
        <taxon>Candidatus Nitrosotenuis</taxon>
    </lineage>
</organism>
<dbReference type="CDD" id="cd03801">
    <property type="entry name" value="GT4_PimA-like"/>
    <property type="match status" value="1"/>
</dbReference>
<dbReference type="RefSeq" id="WP_205098223.1">
    <property type="nucleotide sequence ID" value="NZ_CAJNAQ010000002.1"/>
</dbReference>
<dbReference type="Proteomes" id="UP000655759">
    <property type="component" value="Unassembled WGS sequence"/>
</dbReference>
<dbReference type="PANTHER" id="PTHR45947">
    <property type="entry name" value="SULFOQUINOVOSYL TRANSFERASE SQD2"/>
    <property type="match status" value="1"/>
</dbReference>
<protein>
    <recommendedName>
        <fullName evidence="1">Glycosyltransferase subfamily 4-like N-terminal domain-containing protein</fullName>
    </recommendedName>
</protein>
<evidence type="ECO:0000313" key="2">
    <source>
        <dbReference type="EMBL" id="CAE6488222.1"/>
    </source>
</evidence>
<accession>A0A812EX60</accession>
<dbReference type="Pfam" id="PF13692">
    <property type="entry name" value="Glyco_trans_1_4"/>
    <property type="match status" value="1"/>
</dbReference>
<name>A0A812EX60_9ARCH</name>
<sequence>MKILVFVFHFPPMSGGGAVVSHDIVSTLAKLNHEVTVLVPDIKWNGPKYIPFMDPRLNIIRVKVPFDRKIKIASRLCRYNLQKTGLKIAKKNKYDFVFTIFHPFHLIPTAAVSCAKKLGIPVIVKIDDAVYEKTFGLKSIQRWLEKTHNAKVLQSADAVLVANEETKKIVYDHYKVKNNVSILANGIELSLFKDGIRKPLVVFSGVMYHHRGLDILLQAVPKVIKIMPKTKFLLFGEGPQKNQLLDIVKKNNMNENVSFMGWLDRSTLADYLSEASIGIGPLKISTVTKNALPIKVLEYMASSLPIIAKSGTLPSDILVDGKNGYFIESVDELAEKIIYLLDNPREREIMGKSSFHMVQKFSWEKIIENMFTLVKKN</sequence>
<dbReference type="GO" id="GO:0016757">
    <property type="term" value="F:glycosyltransferase activity"/>
    <property type="evidence" value="ECO:0007669"/>
    <property type="project" value="TreeGrafter"/>
</dbReference>
<dbReference type="InterPro" id="IPR028098">
    <property type="entry name" value="Glyco_trans_4-like_N"/>
</dbReference>
<evidence type="ECO:0000259" key="1">
    <source>
        <dbReference type="Pfam" id="PF13439"/>
    </source>
</evidence>
<dbReference type="EMBL" id="CAJNAQ010000002">
    <property type="protein sequence ID" value="CAE6488222.1"/>
    <property type="molecule type" value="Genomic_DNA"/>
</dbReference>
<dbReference type="SUPFAM" id="SSF53756">
    <property type="entry name" value="UDP-Glycosyltransferase/glycogen phosphorylase"/>
    <property type="match status" value="1"/>
</dbReference>
<dbReference type="AlphaFoldDB" id="A0A812EX60"/>
<proteinExistence type="predicted"/>
<dbReference type="PANTHER" id="PTHR45947:SF3">
    <property type="entry name" value="SULFOQUINOVOSYL TRANSFERASE SQD2"/>
    <property type="match status" value="1"/>
</dbReference>
<dbReference type="Gene3D" id="3.40.50.2000">
    <property type="entry name" value="Glycogen Phosphorylase B"/>
    <property type="match status" value="2"/>
</dbReference>
<reference evidence="2" key="1">
    <citation type="submission" date="2021-02" db="EMBL/GenBank/DDBJ databases">
        <authorList>
            <person name="Han P."/>
        </authorList>
    </citation>
    <scope>NUCLEOTIDE SEQUENCE</scope>
    <source>
        <strain evidence="2">Candidatus Nitrosotenuis uzonensis 5A</strain>
    </source>
</reference>
<feature type="domain" description="Glycosyltransferase subfamily 4-like N-terminal" evidence="1">
    <location>
        <begin position="15"/>
        <end position="190"/>
    </location>
</feature>
<gene>
    <name evidence="2" type="ORF">NUZ5A_20429</name>
</gene>
<dbReference type="Pfam" id="PF13439">
    <property type="entry name" value="Glyco_transf_4"/>
    <property type="match status" value="1"/>
</dbReference>